<dbReference type="HOGENOM" id="CLU_671146_0_0_1"/>
<evidence type="ECO:0000313" key="3">
    <source>
        <dbReference type="Proteomes" id="UP000054097"/>
    </source>
</evidence>
<dbReference type="Pfam" id="PF00168">
    <property type="entry name" value="C2"/>
    <property type="match status" value="1"/>
</dbReference>
<protein>
    <recommendedName>
        <fullName evidence="1">C2 domain-containing protein</fullName>
    </recommendedName>
</protein>
<reference evidence="2 3" key="1">
    <citation type="submission" date="2014-04" db="EMBL/GenBank/DDBJ databases">
        <authorList>
            <consortium name="DOE Joint Genome Institute"/>
            <person name="Kuo A."/>
            <person name="Zuccaro A."/>
            <person name="Kohler A."/>
            <person name="Nagy L.G."/>
            <person name="Floudas D."/>
            <person name="Copeland A."/>
            <person name="Barry K.W."/>
            <person name="Cichocki N."/>
            <person name="Veneault-Fourrey C."/>
            <person name="LaButti K."/>
            <person name="Lindquist E.A."/>
            <person name="Lipzen A."/>
            <person name="Lundell T."/>
            <person name="Morin E."/>
            <person name="Murat C."/>
            <person name="Sun H."/>
            <person name="Tunlid A."/>
            <person name="Henrissat B."/>
            <person name="Grigoriev I.V."/>
            <person name="Hibbett D.S."/>
            <person name="Martin F."/>
            <person name="Nordberg H.P."/>
            <person name="Cantor M.N."/>
            <person name="Hua S.X."/>
        </authorList>
    </citation>
    <scope>NUCLEOTIDE SEQUENCE [LARGE SCALE GENOMIC DNA]</scope>
    <source>
        <strain evidence="2 3">MAFF 305830</strain>
    </source>
</reference>
<reference evidence="3" key="2">
    <citation type="submission" date="2015-01" db="EMBL/GenBank/DDBJ databases">
        <title>Evolutionary Origins and Diversification of the Mycorrhizal Mutualists.</title>
        <authorList>
            <consortium name="DOE Joint Genome Institute"/>
            <consortium name="Mycorrhizal Genomics Consortium"/>
            <person name="Kohler A."/>
            <person name="Kuo A."/>
            <person name="Nagy L.G."/>
            <person name="Floudas D."/>
            <person name="Copeland A."/>
            <person name="Barry K.W."/>
            <person name="Cichocki N."/>
            <person name="Veneault-Fourrey C."/>
            <person name="LaButti K."/>
            <person name="Lindquist E.A."/>
            <person name="Lipzen A."/>
            <person name="Lundell T."/>
            <person name="Morin E."/>
            <person name="Murat C."/>
            <person name="Riley R."/>
            <person name="Ohm R."/>
            <person name="Sun H."/>
            <person name="Tunlid A."/>
            <person name="Henrissat B."/>
            <person name="Grigoriev I.V."/>
            <person name="Hibbett D.S."/>
            <person name="Martin F."/>
        </authorList>
    </citation>
    <scope>NUCLEOTIDE SEQUENCE [LARGE SCALE GENOMIC DNA]</scope>
    <source>
        <strain evidence="3">MAFF 305830</strain>
    </source>
</reference>
<dbReference type="STRING" id="933852.A0A0C3AXE2"/>
<gene>
    <name evidence="2" type="ORF">M408DRAFT_317176</name>
</gene>
<dbReference type="Gene3D" id="2.60.40.150">
    <property type="entry name" value="C2 domain"/>
    <property type="match status" value="1"/>
</dbReference>
<dbReference type="InterPro" id="IPR035892">
    <property type="entry name" value="C2_domain_sf"/>
</dbReference>
<dbReference type="OrthoDB" id="8068875at2759"/>
<dbReference type="SMART" id="SM00239">
    <property type="entry name" value="C2"/>
    <property type="match status" value="1"/>
</dbReference>
<keyword evidence="3" id="KW-1185">Reference proteome</keyword>
<dbReference type="Proteomes" id="UP000054097">
    <property type="component" value="Unassembled WGS sequence"/>
</dbReference>
<feature type="domain" description="C2" evidence="1">
    <location>
        <begin position="178"/>
        <end position="315"/>
    </location>
</feature>
<proteinExistence type="predicted"/>
<evidence type="ECO:0000313" key="2">
    <source>
        <dbReference type="EMBL" id="KIM24649.1"/>
    </source>
</evidence>
<name>A0A0C3AXE2_SERVB</name>
<dbReference type="InterPro" id="IPR000008">
    <property type="entry name" value="C2_dom"/>
</dbReference>
<dbReference type="AlphaFoldDB" id="A0A0C3AXE2"/>
<organism evidence="2 3">
    <name type="scientific">Serendipita vermifera MAFF 305830</name>
    <dbReference type="NCBI Taxonomy" id="933852"/>
    <lineage>
        <taxon>Eukaryota</taxon>
        <taxon>Fungi</taxon>
        <taxon>Dikarya</taxon>
        <taxon>Basidiomycota</taxon>
        <taxon>Agaricomycotina</taxon>
        <taxon>Agaricomycetes</taxon>
        <taxon>Sebacinales</taxon>
        <taxon>Serendipitaceae</taxon>
        <taxon>Serendipita</taxon>
    </lineage>
</organism>
<evidence type="ECO:0000259" key="1">
    <source>
        <dbReference type="PROSITE" id="PS50004"/>
    </source>
</evidence>
<dbReference type="EMBL" id="KN824321">
    <property type="protein sequence ID" value="KIM24649.1"/>
    <property type="molecule type" value="Genomic_DNA"/>
</dbReference>
<dbReference type="SUPFAM" id="SSF49562">
    <property type="entry name" value="C2 domain (Calcium/lipid-binding domain, CaLB)"/>
    <property type="match status" value="1"/>
</dbReference>
<sequence length="410" mass="44216">MSKNDQVPSITSILQPTYAVNDTIMIPDHEPSNNTSIRASELLVWPVNTVASYTQDQTIFGSYSSTAAGSNNIATVDPSLLPSNGATIPWGNSLVASRQTNSEINPIPQEVQWESPNPNQWHPIQQHDPYTNPNAYVQSLYGGFVTSNALGLSSQYPQQHAAAVSAQDWRKVNPETLPPATVGQQNWYHTSDLPMRTVVQNSKIKFTVVSAFNLVKTGFLLLPDPFAVVTVGGQTYTTSVIKKSVNPHWNEGPELIIDLGIETEVCLSTVTDSSVVTVQVFDQRSLKGSDRGFLGGVLVKVDDALGPESGGFKTLTMNLQSPSKGLSFIGQITLHLLSLVATPPRRSRSLLTGALPTPGALTGPLAWDRSDQTGSFKPIVGAGHLGPSIRKDQYSDSLFAMRIPSRPLAT</sequence>
<accession>A0A0C3AXE2</accession>
<dbReference type="PROSITE" id="PS50004">
    <property type="entry name" value="C2"/>
    <property type="match status" value="1"/>
</dbReference>